<feature type="transmembrane region" description="Helical" evidence="5">
    <location>
        <begin position="28"/>
        <end position="48"/>
    </location>
</feature>
<feature type="binding site" evidence="4">
    <location>
        <position position="49"/>
    </location>
    <ligand>
        <name>a divalent metal cation</name>
        <dbReference type="ChEBI" id="CHEBI:60240"/>
    </ligand>
</feature>
<dbReference type="EMBL" id="SYUW01000051">
    <property type="protein sequence ID" value="TKF23655.1"/>
    <property type="molecule type" value="Genomic_DNA"/>
</dbReference>
<dbReference type="GO" id="GO:0008654">
    <property type="term" value="P:phospholipid biosynthetic process"/>
    <property type="evidence" value="ECO:0007669"/>
    <property type="project" value="InterPro"/>
</dbReference>
<feature type="binding site" evidence="2">
    <location>
        <position position="42"/>
    </location>
    <ligand>
        <name>substrate</name>
    </ligand>
</feature>
<evidence type="ECO:0000313" key="6">
    <source>
        <dbReference type="EMBL" id="TKF23655.1"/>
    </source>
</evidence>
<accession>A0A4U1XYN5</accession>
<gene>
    <name evidence="6" type="ORF">FCV52_17335</name>
</gene>
<dbReference type="GO" id="GO:0005524">
    <property type="term" value="F:ATP binding"/>
    <property type="evidence" value="ECO:0007669"/>
    <property type="project" value="UniProtKB-KW"/>
</dbReference>
<feature type="active site" description="Proton acceptor" evidence="1">
    <location>
        <position position="42"/>
    </location>
</feature>
<name>A0A4U1XYN5_9VIBR</name>
<evidence type="ECO:0000313" key="7">
    <source>
        <dbReference type="Proteomes" id="UP000305234"/>
    </source>
</evidence>
<dbReference type="InterPro" id="IPR000829">
    <property type="entry name" value="DAGK"/>
</dbReference>
<evidence type="ECO:0000256" key="2">
    <source>
        <dbReference type="PIRSR" id="PIRSR600829-2"/>
    </source>
</evidence>
<keyword evidence="4" id="KW-0460">Magnesium</keyword>
<proteinExistence type="predicted"/>
<feature type="binding site" evidence="3">
    <location>
        <begin position="67"/>
        <end position="68"/>
    </location>
    <ligand>
        <name>ATP</name>
        <dbReference type="ChEBI" id="CHEBI:30616"/>
    </ligand>
</feature>
<keyword evidence="4" id="KW-0479">Metal-binding</keyword>
<evidence type="ECO:0000256" key="4">
    <source>
        <dbReference type="PIRSR" id="PIRSR600829-4"/>
    </source>
</evidence>
<comment type="cofactor">
    <cofactor evidence="4">
        <name>Mg(2+)</name>
        <dbReference type="ChEBI" id="CHEBI:18420"/>
    </cofactor>
    <text evidence="4">Mn(2+), Zn(2+), Cd(2+) and Co(2+) support activity to lesser extents.</text>
</comment>
<dbReference type="AlphaFoldDB" id="A0A4U1XYN5"/>
<dbReference type="RefSeq" id="WP_102506197.1">
    <property type="nucleotide sequence ID" value="NZ_JBFRJO010000039.1"/>
</dbReference>
<feature type="transmembrane region" description="Helical" evidence="5">
    <location>
        <begin position="5"/>
        <end position="22"/>
    </location>
</feature>
<evidence type="ECO:0000256" key="1">
    <source>
        <dbReference type="PIRSR" id="PIRSR600829-1"/>
    </source>
</evidence>
<dbReference type="Gene3D" id="1.10.3830.10">
    <property type="entry name" value="Diacylglycerol kinase (DAGK) domain"/>
    <property type="match status" value="1"/>
</dbReference>
<keyword evidence="5" id="KW-1133">Transmembrane helix</keyword>
<evidence type="ECO:0000256" key="5">
    <source>
        <dbReference type="SAM" id="Phobius"/>
    </source>
</evidence>
<reference evidence="6 7" key="1">
    <citation type="submission" date="2019-04" db="EMBL/GenBank/DDBJ databases">
        <title>A reverse ecology approach based on a biological definition of microbial populations.</title>
        <authorList>
            <person name="Arevalo P."/>
            <person name="Vaninsberghe D."/>
            <person name="Elsherbini J."/>
            <person name="Gore J."/>
            <person name="Polz M."/>
        </authorList>
    </citation>
    <scope>NUCLEOTIDE SEQUENCE [LARGE SCALE GENOMIC DNA]</scope>
    <source>
        <strain evidence="6 7">10N.261.46.E4</strain>
    </source>
</reference>
<sequence>MDFSVAYKLALSIILMIGFFYFSQWLDFSLVLIATVLVLVSEMFNTVIEALCDFVVPNQNSKIGRIKDVSAGAVGVSIFVWFIIIIIEVCRAFVLLELFD</sequence>
<keyword evidence="3" id="KW-0067">ATP-binding</keyword>
<dbReference type="GO" id="GO:0016020">
    <property type="term" value="C:membrane"/>
    <property type="evidence" value="ECO:0007669"/>
    <property type="project" value="InterPro"/>
</dbReference>
<keyword evidence="3" id="KW-0547">Nucleotide-binding</keyword>
<organism evidence="6 7">
    <name type="scientific">Vibrio kanaloae</name>
    <dbReference type="NCBI Taxonomy" id="170673"/>
    <lineage>
        <taxon>Bacteria</taxon>
        <taxon>Pseudomonadati</taxon>
        <taxon>Pseudomonadota</taxon>
        <taxon>Gammaproteobacteria</taxon>
        <taxon>Vibrionales</taxon>
        <taxon>Vibrionaceae</taxon>
        <taxon>Vibrio</taxon>
    </lineage>
</organism>
<keyword evidence="6" id="KW-0418">Kinase</keyword>
<comment type="caution">
    <text evidence="6">The sequence shown here is derived from an EMBL/GenBank/DDBJ whole genome shotgun (WGS) entry which is preliminary data.</text>
</comment>
<feature type="binding site" evidence="3">
    <location>
        <position position="49"/>
    </location>
    <ligand>
        <name>ATP</name>
        <dbReference type="ChEBI" id="CHEBI:30616"/>
    </ligand>
</feature>
<protein>
    <submittedName>
        <fullName evidence="6">Diacylglycerol kinase</fullName>
    </submittedName>
</protein>
<dbReference type="GO" id="GO:0016301">
    <property type="term" value="F:kinase activity"/>
    <property type="evidence" value="ECO:0007669"/>
    <property type="project" value="UniProtKB-KW"/>
</dbReference>
<dbReference type="Pfam" id="PF01219">
    <property type="entry name" value="DAGK_prokar"/>
    <property type="match status" value="1"/>
</dbReference>
<dbReference type="PANTHER" id="PTHR34299">
    <property type="entry name" value="DIACYLGLYCEROL KINASE"/>
    <property type="match status" value="1"/>
</dbReference>
<dbReference type="CDD" id="cd14263">
    <property type="entry name" value="DAGK_IM_like"/>
    <property type="match status" value="1"/>
</dbReference>
<evidence type="ECO:0000256" key="3">
    <source>
        <dbReference type="PIRSR" id="PIRSR600829-3"/>
    </source>
</evidence>
<keyword evidence="5" id="KW-0812">Transmembrane</keyword>
<feature type="transmembrane region" description="Helical" evidence="5">
    <location>
        <begin position="69"/>
        <end position="94"/>
    </location>
</feature>
<keyword evidence="5" id="KW-0472">Membrane</keyword>
<keyword evidence="6" id="KW-0808">Transferase</keyword>
<dbReference type="Proteomes" id="UP000305234">
    <property type="component" value="Unassembled WGS sequence"/>
</dbReference>
<dbReference type="PANTHER" id="PTHR34299:SF1">
    <property type="entry name" value="DIACYLGLYCEROL KINASE"/>
    <property type="match status" value="1"/>
</dbReference>
<dbReference type="GO" id="GO:0046872">
    <property type="term" value="F:metal ion binding"/>
    <property type="evidence" value="ECO:0007669"/>
    <property type="project" value="UniProtKB-KW"/>
</dbReference>